<evidence type="ECO:0000256" key="5">
    <source>
        <dbReference type="ARBA" id="ARBA00022989"/>
    </source>
</evidence>
<dbReference type="Pfam" id="PF00528">
    <property type="entry name" value="BPD_transp_1"/>
    <property type="match status" value="1"/>
</dbReference>
<comment type="subcellular location">
    <subcellularLocation>
        <location evidence="1 7">Cell membrane</location>
        <topology evidence="1 7">Multi-pass membrane protein</topology>
    </subcellularLocation>
</comment>
<dbReference type="Proteomes" id="UP001230289">
    <property type="component" value="Unassembled WGS sequence"/>
</dbReference>
<reference evidence="9 10" key="1">
    <citation type="submission" date="2023-08" db="EMBL/GenBank/DDBJ databases">
        <title>Microbacterium sp. nov., isolated from a waste landfill.</title>
        <authorList>
            <person name="Wen W."/>
        </authorList>
    </citation>
    <scope>NUCLEOTIDE SEQUENCE [LARGE SCALE GENOMIC DNA]</scope>
    <source>
        <strain evidence="9 10">ASV81</strain>
    </source>
</reference>
<dbReference type="InterPro" id="IPR045621">
    <property type="entry name" value="BPD_transp_1_N"/>
</dbReference>
<dbReference type="CDD" id="cd06261">
    <property type="entry name" value="TM_PBP2"/>
    <property type="match status" value="1"/>
</dbReference>
<sequence>MATYILRRLSYGVITLLIIAIVTFLLIFSAGDPALMLLPPGENSPEMIAQIRETFGFDQPLYMQFGKFLLAAVHGDFGYSIKYGTPAFALVLTRLPATFELAAGALALACVVAIPLGMLAARRRDTATDRALTAVSGVGLAVPTFWLGSMLIFVFSVRLQILPASGFQTWAAAIMPILTLSALPAAVIFRYTRSSMIDNGGKDYMLMARAKGIASWRVLWIHLFKNCLVTIITAIALQFGVLIGGAVVTESVFAWPGLGQLAVNSVTARDIPVVMATVLVGSTLYLLLNTVVDIVYAVVDPAVRYGD</sequence>
<dbReference type="PANTHER" id="PTHR43163">
    <property type="entry name" value="DIPEPTIDE TRANSPORT SYSTEM PERMEASE PROTEIN DPPB-RELATED"/>
    <property type="match status" value="1"/>
</dbReference>
<evidence type="ECO:0000256" key="6">
    <source>
        <dbReference type="ARBA" id="ARBA00023136"/>
    </source>
</evidence>
<dbReference type="RefSeq" id="WP_308488024.1">
    <property type="nucleotide sequence ID" value="NZ_JAVFCB010000002.1"/>
</dbReference>
<evidence type="ECO:0000313" key="9">
    <source>
        <dbReference type="EMBL" id="MDQ4213082.1"/>
    </source>
</evidence>
<organism evidence="9 10">
    <name type="scientific">Microbacterium capsulatum</name>
    <dbReference type="NCBI Taxonomy" id="3041921"/>
    <lineage>
        <taxon>Bacteria</taxon>
        <taxon>Bacillati</taxon>
        <taxon>Actinomycetota</taxon>
        <taxon>Actinomycetes</taxon>
        <taxon>Micrococcales</taxon>
        <taxon>Microbacteriaceae</taxon>
        <taxon>Microbacterium</taxon>
    </lineage>
</organism>
<feature type="transmembrane region" description="Helical" evidence="7">
    <location>
        <begin position="101"/>
        <end position="120"/>
    </location>
</feature>
<feature type="transmembrane region" description="Helical" evidence="7">
    <location>
        <begin position="9"/>
        <end position="30"/>
    </location>
</feature>
<evidence type="ECO:0000256" key="4">
    <source>
        <dbReference type="ARBA" id="ARBA00022692"/>
    </source>
</evidence>
<evidence type="ECO:0000256" key="3">
    <source>
        <dbReference type="ARBA" id="ARBA00022475"/>
    </source>
</evidence>
<evidence type="ECO:0000259" key="8">
    <source>
        <dbReference type="PROSITE" id="PS50928"/>
    </source>
</evidence>
<feature type="transmembrane region" description="Helical" evidence="7">
    <location>
        <begin position="273"/>
        <end position="299"/>
    </location>
</feature>
<protein>
    <submittedName>
        <fullName evidence="9">ABC transporter permease</fullName>
    </submittedName>
</protein>
<evidence type="ECO:0000256" key="1">
    <source>
        <dbReference type="ARBA" id="ARBA00004651"/>
    </source>
</evidence>
<comment type="similarity">
    <text evidence="7">Belongs to the binding-protein-dependent transport system permease family.</text>
</comment>
<evidence type="ECO:0000256" key="2">
    <source>
        <dbReference type="ARBA" id="ARBA00022448"/>
    </source>
</evidence>
<dbReference type="Gene3D" id="1.10.3720.10">
    <property type="entry name" value="MetI-like"/>
    <property type="match status" value="1"/>
</dbReference>
<feature type="transmembrane region" description="Helical" evidence="7">
    <location>
        <begin position="132"/>
        <end position="155"/>
    </location>
</feature>
<evidence type="ECO:0000313" key="10">
    <source>
        <dbReference type="Proteomes" id="UP001230289"/>
    </source>
</evidence>
<gene>
    <name evidence="9" type="ORF">RBR11_04070</name>
</gene>
<evidence type="ECO:0000256" key="7">
    <source>
        <dbReference type="RuleBase" id="RU363032"/>
    </source>
</evidence>
<proteinExistence type="inferred from homology"/>
<keyword evidence="6 7" id="KW-0472">Membrane</keyword>
<keyword evidence="2 7" id="KW-0813">Transport</keyword>
<dbReference type="PROSITE" id="PS50928">
    <property type="entry name" value="ABC_TM1"/>
    <property type="match status" value="1"/>
</dbReference>
<dbReference type="Pfam" id="PF19300">
    <property type="entry name" value="BPD_transp_1_N"/>
    <property type="match status" value="1"/>
</dbReference>
<dbReference type="SUPFAM" id="SSF161098">
    <property type="entry name" value="MetI-like"/>
    <property type="match status" value="1"/>
</dbReference>
<keyword evidence="10" id="KW-1185">Reference proteome</keyword>
<keyword evidence="5 7" id="KW-1133">Transmembrane helix</keyword>
<dbReference type="InterPro" id="IPR035906">
    <property type="entry name" value="MetI-like_sf"/>
</dbReference>
<name>A0ABU0XDQ3_9MICO</name>
<dbReference type="InterPro" id="IPR000515">
    <property type="entry name" value="MetI-like"/>
</dbReference>
<feature type="transmembrane region" description="Helical" evidence="7">
    <location>
        <begin position="167"/>
        <end position="189"/>
    </location>
</feature>
<dbReference type="EMBL" id="JAVFCB010000002">
    <property type="protein sequence ID" value="MDQ4213082.1"/>
    <property type="molecule type" value="Genomic_DNA"/>
</dbReference>
<comment type="caution">
    <text evidence="9">The sequence shown here is derived from an EMBL/GenBank/DDBJ whole genome shotgun (WGS) entry which is preliminary data.</text>
</comment>
<accession>A0ABU0XDQ3</accession>
<keyword evidence="4 7" id="KW-0812">Transmembrane</keyword>
<feature type="transmembrane region" description="Helical" evidence="7">
    <location>
        <begin position="227"/>
        <end position="253"/>
    </location>
</feature>
<feature type="domain" description="ABC transmembrane type-1" evidence="8">
    <location>
        <begin position="95"/>
        <end position="296"/>
    </location>
</feature>
<dbReference type="PANTHER" id="PTHR43163:SF6">
    <property type="entry name" value="DIPEPTIDE TRANSPORT SYSTEM PERMEASE PROTEIN DPPB-RELATED"/>
    <property type="match status" value="1"/>
</dbReference>
<keyword evidence="3" id="KW-1003">Cell membrane</keyword>